<name>A0A642V5D5_9ASCO</name>
<dbReference type="OrthoDB" id="3356781at2759"/>
<comment type="similarity">
    <text evidence="2">Belongs to the universal ribosomal protein uS4 family.</text>
</comment>
<dbReference type="SUPFAM" id="SSF55174">
    <property type="entry name" value="Alpha-L RNA-binding motif"/>
    <property type="match status" value="1"/>
</dbReference>
<dbReference type="GO" id="GO:0003735">
    <property type="term" value="F:structural constituent of ribosome"/>
    <property type="evidence" value="ECO:0007669"/>
    <property type="project" value="TreeGrafter"/>
</dbReference>
<evidence type="ECO:0000256" key="4">
    <source>
        <dbReference type="ARBA" id="ARBA00022884"/>
    </source>
</evidence>
<evidence type="ECO:0000256" key="10">
    <source>
        <dbReference type="PROSITE-ProRule" id="PRU00182"/>
    </source>
</evidence>
<evidence type="ECO:0000256" key="6">
    <source>
        <dbReference type="ARBA" id="ARBA00023128"/>
    </source>
</evidence>
<evidence type="ECO:0000259" key="12">
    <source>
        <dbReference type="SMART" id="SM00363"/>
    </source>
</evidence>
<reference evidence="13" key="1">
    <citation type="journal article" date="2019" name="G3 (Bethesda)">
        <title>Genome Assemblies of Two Rare Opportunistic Yeast Pathogens: Diutina rugosa (syn. Candida rugosa) and Trichomonascus ciferrii (syn. Candida ciferrii).</title>
        <authorList>
            <person name="Mixao V."/>
            <person name="Saus E."/>
            <person name="Hansen A.P."/>
            <person name="Lass-Florl C."/>
            <person name="Gabaldon T."/>
        </authorList>
    </citation>
    <scope>NUCLEOTIDE SEQUENCE</scope>
    <source>
        <strain evidence="13">CBS 4856</strain>
    </source>
</reference>
<keyword evidence="3" id="KW-0699">rRNA-binding</keyword>
<dbReference type="AlphaFoldDB" id="A0A642V5D5"/>
<accession>A0A642V5D5</accession>
<comment type="caution">
    <text evidence="13">The sequence shown here is derived from an EMBL/GenBank/DDBJ whole genome shotgun (WGS) entry which is preliminary data.</text>
</comment>
<keyword evidence="7" id="KW-0687">Ribonucleoprotein</keyword>
<keyword evidence="4 10" id="KW-0694">RNA-binding</keyword>
<dbReference type="GO" id="GO:0005763">
    <property type="term" value="C:mitochondrial small ribosomal subunit"/>
    <property type="evidence" value="ECO:0007669"/>
    <property type="project" value="TreeGrafter"/>
</dbReference>
<dbReference type="GO" id="GO:0042274">
    <property type="term" value="P:ribosomal small subunit biogenesis"/>
    <property type="evidence" value="ECO:0007669"/>
    <property type="project" value="TreeGrafter"/>
</dbReference>
<dbReference type="GO" id="GO:0019843">
    <property type="term" value="F:rRNA binding"/>
    <property type="evidence" value="ECO:0007669"/>
    <property type="project" value="UniProtKB-KW"/>
</dbReference>
<dbReference type="InterPro" id="IPR022801">
    <property type="entry name" value="Ribosomal_uS4"/>
</dbReference>
<dbReference type="CDD" id="cd00165">
    <property type="entry name" value="S4"/>
    <property type="match status" value="1"/>
</dbReference>
<dbReference type="Gene3D" id="3.10.290.10">
    <property type="entry name" value="RNA-binding S4 domain"/>
    <property type="match status" value="1"/>
</dbReference>
<dbReference type="Pfam" id="PF01479">
    <property type="entry name" value="S4"/>
    <property type="match status" value="1"/>
</dbReference>
<proteinExistence type="inferred from homology"/>
<evidence type="ECO:0000256" key="7">
    <source>
        <dbReference type="ARBA" id="ARBA00023274"/>
    </source>
</evidence>
<comment type="function">
    <text evidence="8">Component of the mitochondrial ribosome (mitoribosome), a dedicated translation machinery responsible for the synthesis of mitochondrial genome-encoded proteins, including at least some of the essential transmembrane subunits of the mitochondrial respiratory chain. The mitoribosomes are attached to the mitochondrial inner membrane and translation products are cotranslationally integrated into the membrane.</text>
</comment>
<feature type="domain" description="RNA-binding S4" evidence="12">
    <location>
        <begin position="67"/>
        <end position="127"/>
    </location>
</feature>
<dbReference type="FunFam" id="3.10.290.10:FF:000025">
    <property type="entry name" value="30S ribosomal subunit S4"/>
    <property type="match status" value="1"/>
</dbReference>
<organism evidence="13 14">
    <name type="scientific">Trichomonascus ciferrii</name>
    <dbReference type="NCBI Taxonomy" id="44093"/>
    <lineage>
        <taxon>Eukaryota</taxon>
        <taxon>Fungi</taxon>
        <taxon>Dikarya</taxon>
        <taxon>Ascomycota</taxon>
        <taxon>Saccharomycotina</taxon>
        <taxon>Dipodascomycetes</taxon>
        <taxon>Dipodascales</taxon>
        <taxon>Trichomonascaceae</taxon>
        <taxon>Trichomonascus</taxon>
        <taxon>Trichomonascus ciferrii complex</taxon>
    </lineage>
</organism>
<dbReference type="SMART" id="SM00363">
    <property type="entry name" value="S4"/>
    <property type="match status" value="1"/>
</dbReference>
<evidence type="ECO:0000313" key="13">
    <source>
        <dbReference type="EMBL" id="KAA8912931.1"/>
    </source>
</evidence>
<keyword evidence="6" id="KW-0496">Mitochondrion</keyword>
<gene>
    <name evidence="13" type="ORF">TRICI_003313</name>
</gene>
<evidence type="ECO:0000256" key="1">
    <source>
        <dbReference type="ARBA" id="ARBA00004173"/>
    </source>
</evidence>
<evidence type="ECO:0000256" key="2">
    <source>
        <dbReference type="ARBA" id="ARBA00007465"/>
    </source>
</evidence>
<protein>
    <recommendedName>
        <fullName evidence="9">Small ribosomal subunit protein uS4m</fullName>
    </recommendedName>
</protein>
<evidence type="ECO:0000256" key="5">
    <source>
        <dbReference type="ARBA" id="ARBA00022980"/>
    </source>
</evidence>
<keyword evidence="14" id="KW-1185">Reference proteome</keyword>
<feature type="compositionally biased region" description="Basic and acidic residues" evidence="11">
    <location>
        <begin position="256"/>
        <end position="276"/>
    </location>
</feature>
<evidence type="ECO:0000313" key="14">
    <source>
        <dbReference type="Proteomes" id="UP000761534"/>
    </source>
</evidence>
<sequence>MFQQQWSAKQETRAYHGEKLTETQFRNIFKGELNAVNPLKSTKVIEEEGVTQEETPWALQTYLAIERRLDTAVFRSFFASSPRQAAQFIVKGQVRVNGIKIKQPGYELKPGDVFSVDPEHVLFALGRKKPSVKESVTLVNRQIKKYNNYLARCRKYPETMWRLRQNHRRKHVIFNKHYTKRQAKRNAAWNQMVNKEMNKEIDDVTPVRVLEGILRNEPYFDKHGTLPYPQGVHLNKSLSVFSLVTGKRTNANANANEEKEVEKEKQKQDEANKESQEDASSLETADEARVKELVGRYYGKNESSPSNKSDVKQLVQDIIKAQQEDIRKQHTSRLRGENDVNEKYDPSWVNRLPEKIEPIDPAQAEEDPASVKVQLPFSNGKLYGLSDPKKGYFTPWNPRPFLAPFAVLPHHIEISFKTCHAVYLRDPVARPGHSEIITPFPLDMHERAYMFYIRKRRKYL</sequence>
<dbReference type="VEuPathDB" id="FungiDB:TRICI_003313"/>
<feature type="region of interest" description="Disordered" evidence="11">
    <location>
        <begin position="251"/>
        <end position="286"/>
    </location>
</feature>
<dbReference type="Proteomes" id="UP000761534">
    <property type="component" value="Unassembled WGS sequence"/>
</dbReference>
<dbReference type="EMBL" id="SWFS01000245">
    <property type="protein sequence ID" value="KAA8912931.1"/>
    <property type="molecule type" value="Genomic_DNA"/>
</dbReference>
<dbReference type="PANTHER" id="PTHR11831:SF4">
    <property type="entry name" value="SMALL RIBOSOMAL SUBUNIT PROTEIN US4M"/>
    <property type="match status" value="1"/>
</dbReference>
<dbReference type="PANTHER" id="PTHR11831">
    <property type="entry name" value="30S 40S RIBOSOMAL PROTEIN"/>
    <property type="match status" value="1"/>
</dbReference>
<dbReference type="PROSITE" id="PS50889">
    <property type="entry name" value="S4"/>
    <property type="match status" value="1"/>
</dbReference>
<evidence type="ECO:0000256" key="11">
    <source>
        <dbReference type="SAM" id="MobiDB-lite"/>
    </source>
</evidence>
<dbReference type="InterPro" id="IPR002942">
    <property type="entry name" value="S4_RNA-bd"/>
</dbReference>
<evidence type="ECO:0000256" key="3">
    <source>
        <dbReference type="ARBA" id="ARBA00022730"/>
    </source>
</evidence>
<evidence type="ECO:0000256" key="8">
    <source>
        <dbReference type="ARBA" id="ARBA00037226"/>
    </source>
</evidence>
<keyword evidence="5" id="KW-0689">Ribosomal protein</keyword>
<comment type="subcellular location">
    <subcellularLocation>
        <location evidence="1">Mitochondrion</location>
    </subcellularLocation>
</comment>
<evidence type="ECO:0000256" key="9">
    <source>
        <dbReference type="ARBA" id="ARBA00071419"/>
    </source>
</evidence>
<dbReference type="InterPro" id="IPR036986">
    <property type="entry name" value="S4_RNA-bd_sf"/>
</dbReference>